<evidence type="ECO:0000256" key="1">
    <source>
        <dbReference type="SAM" id="Phobius"/>
    </source>
</evidence>
<name>A0A6C0BFD4_9ZZZZ</name>
<protein>
    <recommendedName>
        <fullName evidence="3">Tudor domain-containing protein</fullName>
    </recommendedName>
</protein>
<feature type="transmembrane region" description="Helical" evidence="1">
    <location>
        <begin position="107"/>
        <end position="128"/>
    </location>
</feature>
<sequence length="131" mass="15485">MSVSPLQFVTANTRICAYFINEEESAWYHGTVTKVHKVEGAEYVECDIVYDDGDLWLNTRLYEHDFENECSEDAWRFVDNYQTYMIFRDIRNIKEYLMKPQKKNTSFLVNTIMTCVITACIGYAYNLWGDL</sequence>
<reference evidence="2" key="1">
    <citation type="journal article" date="2020" name="Nature">
        <title>Giant virus diversity and host interactions through global metagenomics.</title>
        <authorList>
            <person name="Schulz F."/>
            <person name="Roux S."/>
            <person name="Paez-Espino D."/>
            <person name="Jungbluth S."/>
            <person name="Walsh D.A."/>
            <person name="Denef V.J."/>
            <person name="McMahon K.D."/>
            <person name="Konstantinidis K.T."/>
            <person name="Eloe-Fadrosh E.A."/>
            <person name="Kyrpides N.C."/>
            <person name="Woyke T."/>
        </authorList>
    </citation>
    <scope>NUCLEOTIDE SEQUENCE</scope>
    <source>
        <strain evidence="2">GVMAG-M-3300010354-11</strain>
    </source>
</reference>
<evidence type="ECO:0008006" key="3">
    <source>
        <dbReference type="Google" id="ProtNLM"/>
    </source>
</evidence>
<keyword evidence="1" id="KW-0812">Transmembrane</keyword>
<accession>A0A6C0BFD4</accession>
<evidence type="ECO:0000313" key="2">
    <source>
        <dbReference type="EMBL" id="QHS90770.1"/>
    </source>
</evidence>
<keyword evidence="1" id="KW-1133">Transmembrane helix</keyword>
<dbReference type="AlphaFoldDB" id="A0A6C0BFD4"/>
<dbReference type="EMBL" id="MN739145">
    <property type="protein sequence ID" value="QHS90770.1"/>
    <property type="molecule type" value="Genomic_DNA"/>
</dbReference>
<keyword evidence="1" id="KW-0472">Membrane</keyword>
<organism evidence="2">
    <name type="scientific">viral metagenome</name>
    <dbReference type="NCBI Taxonomy" id="1070528"/>
    <lineage>
        <taxon>unclassified sequences</taxon>
        <taxon>metagenomes</taxon>
        <taxon>organismal metagenomes</taxon>
    </lineage>
</organism>
<proteinExistence type="predicted"/>
<dbReference type="Gene3D" id="2.30.30.140">
    <property type="match status" value="1"/>
</dbReference>